<dbReference type="EMBL" id="MFGC01000031">
    <property type="protein sequence ID" value="OGF26914.1"/>
    <property type="molecule type" value="Genomic_DNA"/>
</dbReference>
<evidence type="ECO:0000256" key="1">
    <source>
        <dbReference type="SAM" id="MobiDB-lite"/>
    </source>
</evidence>
<protein>
    <submittedName>
        <fullName evidence="3">Uncharacterized protein</fullName>
    </submittedName>
</protein>
<feature type="region of interest" description="Disordered" evidence="1">
    <location>
        <begin position="36"/>
        <end position="56"/>
    </location>
</feature>
<feature type="transmembrane region" description="Helical" evidence="2">
    <location>
        <begin position="7"/>
        <end position="26"/>
    </location>
</feature>
<dbReference type="Proteomes" id="UP000178925">
    <property type="component" value="Unassembled WGS sequence"/>
</dbReference>
<accession>A0A1F5SJR0</accession>
<dbReference type="AlphaFoldDB" id="A0A1F5SJR0"/>
<evidence type="ECO:0000313" key="3">
    <source>
        <dbReference type="EMBL" id="OGF26914.1"/>
    </source>
</evidence>
<keyword evidence="2" id="KW-0812">Transmembrane</keyword>
<keyword evidence="2" id="KW-1133">Transmembrane helix</keyword>
<keyword evidence="2" id="KW-0472">Membrane</keyword>
<evidence type="ECO:0000256" key="2">
    <source>
        <dbReference type="SAM" id="Phobius"/>
    </source>
</evidence>
<evidence type="ECO:0000313" key="4">
    <source>
        <dbReference type="Proteomes" id="UP000178925"/>
    </source>
</evidence>
<organism evidence="3 4">
    <name type="scientific">Candidatus Falkowbacteria bacterium RIFOXYA2_FULL_47_9</name>
    <dbReference type="NCBI Taxonomy" id="1797995"/>
    <lineage>
        <taxon>Bacteria</taxon>
        <taxon>Candidatus Falkowiibacteriota</taxon>
    </lineage>
</organism>
<name>A0A1F5SJR0_9BACT</name>
<sequence>MNKKQLIITIIIVIILAAIGGGWFWYVNNRGEQVNPPVTENSGQGPQDSSNTENNQLQGEVVGSPAADVDMSDWLTYRNEEYGFEFNYPADLLKSKNEYYITVLSNTSANININILNEKLNPDTITSLIGIVTKESLEAVIVGGKNSYRFRDGDMGYGGNSYRIPLDYSHTLILWFVTAGGYYDNEDEIISAFKFIK</sequence>
<reference evidence="3 4" key="1">
    <citation type="journal article" date="2016" name="Nat. Commun.">
        <title>Thousands of microbial genomes shed light on interconnected biogeochemical processes in an aquifer system.</title>
        <authorList>
            <person name="Anantharaman K."/>
            <person name="Brown C.T."/>
            <person name="Hug L.A."/>
            <person name="Sharon I."/>
            <person name="Castelle C.J."/>
            <person name="Probst A.J."/>
            <person name="Thomas B.C."/>
            <person name="Singh A."/>
            <person name="Wilkins M.J."/>
            <person name="Karaoz U."/>
            <person name="Brodie E.L."/>
            <person name="Williams K.H."/>
            <person name="Hubbard S.S."/>
            <person name="Banfield J.F."/>
        </authorList>
    </citation>
    <scope>NUCLEOTIDE SEQUENCE [LARGE SCALE GENOMIC DNA]</scope>
</reference>
<comment type="caution">
    <text evidence="3">The sequence shown here is derived from an EMBL/GenBank/DDBJ whole genome shotgun (WGS) entry which is preliminary data.</text>
</comment>
<proteinExistence type="predicted"/>
<gene>
    <name evidence="3" type="ORF">A2242_00075</name>
</gene>